<name>A0ABW3U7Q9_9GAMM</name>
<dbReference type="RefSeq" id="WP_230438691.1">
    <property type="nucleotide sequence ID" value="NZ_CP087715.1"/>
</dbReference>
<comment type="caution">
    <text evidence="6">The sequence shown here is derived from an EMBL/GenBank/DDBJ whole genome shotgun (WGS) entry which is preliminary data.</text>
</comment>
<sequence length="181" mass="20092">MSIPPQKTALPRRIDARKLVQREQQLDGVVPSEALPRLGESVESVSGDVVVELTFSRDLQRNQMASGHLTLDVNMLCQRCLQPVAQHVEGELAWGFVWSEEQGKALPKSLDPVIQEGDELDLYQVLEDEILLNLPMVAFHDGECVPQEHFHSEAPGKAADEQQENPFKVLEQLKGSSSGSK</sequence>
<dbReference type="Pfam" id="PF02620">
    <property type="entry name" value="YceD"/>
    <property type="match status" value="1"/>
</dbReference>
<keyword evidence="7" id="KW-1185">Reference proteome</keyword>
<evidence type="ECO:0000256" key="3">
    <source>
        <dbReference type="ARBA" id="ARBA00015716"/>
    </source>
</evidence>
<evidence type="ECO:0000256" key="1">
    <source>
        <dbReference type="ARBA" id="ARBA00002868"/>
    </source>
</evidence>
<organism evidence="6 7">
    <name type="scientific">Microbulbifer celer</name>
    <dbReference type="NCBI Taxonomy" id="435905"/>
    <lineage>
        <taxon>Bacteria</taxon>
        <taxon>Pseudomonadati</taxon>
        <taxon>Pseudomonadota</taxon>
        <taxon>Gammaproteobacteria</taxon>
        <taxon>Cellvibrionales</taxon>
        <taxon>Microbulbiferaceae</taxon>
        <taxon>Microbulbifer</taxon>
    </lineage>
</organism>
<dbReference type="EMBL" id="JBHTLR010000007">
    <property type="protein sequence ID" value="MFD1216584.1"/>
    <property type="molecule type" value="Genomic_DNA"/>
</dbReference>
<dbReference type="PANTHER" id="PTHR38099">
    <property type="entry name" value="LARGE RIBOSOMAL RNA SUBUNIT ACCUMULATION PROTEIN YCED"/>
    <property type="match status" value="1"/>
</dbReference>
<evidence type="ECO:0000256" key="4">
    <source>
        <dbReference type="ARBA" id="ARBA00022517"/>
    </source>
</evidence>
<evidence type="ECO:0000313" key="6">
    <source>
        <dbReference type="EMBL" id="MFD1216584.1"/>
    </source>
</evidence>
<keyword evidence="4" id="KW-0690">Ribosome biogenesis</keyword>
<dbReference type="Proteomes" id="UP001597264">
    <property type="component" value="Unassembled WGS sequence"/>
</dbReference>
<protein>
    <recommendedName>
        <fullName evidence="3">Large ribosomal RNA subunit accumulation protein YceD</fullName>
    </recommendedName>
    <alternativeName>
        <fullName evidence="5">23S rRNA accumulation protein YceD</fullName>
    </alternativeName>
</protein>
<reference evidence="7" key="1">
    <citation type="journal article" date="2019" name="Int. J. Syst. Evol. Microbiol.">
        <title>The Global Catalogue of Microorganisms (GCM) 10K type strain sequencing project: providing services to taxonomists for standard genome sequencing and annotation.</title>
        <authorList>
            <consortium name="The Broad Institute Genomics Platform"/>
            <consortium name="The Broad Institute Genome Sequencing Center for Infectious Disease"/>
            <person name="Wu L."/>
            <person name="Ma J."/>
        </authorList>
    </citation>
    <scope>NUCLEOTIDE SEQUENCE [LARGE SCALE GENOMIC DNA]</scope>
    <source>
        <strain evidence="7">CCUG 54356</strain>
    </source>
</reference>
<comment type="similarity">
    <text evidence="2">Belongs to the DUF177 domain family.</text>
</comment>
<gene>
    <name evidence="6" type="ORF">ACFQ2X_08250</name>
</gene>
<evidence type="ECO:0000256" key="2">
    <source>
        <dbReference type="ARBA" id="ARBA00010740"/>
    </source>
</evidence>
<comment type="function">
    <text evidence="1">Plays a role in synthesis, processing and/or stability of 23S rRNA.</text>
</comment>
<dbReference type="InterPro" id="IPR003772">
    <property type="entry name" value="YceD"/>
</dbReference>
<dbReference type="InterPro" id="IPR039255">
    <property type="entry name" value="YceD_bac"/>
</dbReference>
<evidence type="ECO:0000256" key="5">
    <source>
        <dbReference type="ARBA" id="ARBA00031841"/>
    </source>
</evidence>
<accession>A0ABW3U7Q9</accession>
<dbReference type="PANTHER" id="PTHR38099:SF1">
    <property type="entry name" value="LARGE RIBOSOMAL RNA SUBUNIT ACCUMULATION PROTEIN YCED"/>
    <property type="match status" value="1"/>
</dbReference>
<proteinExistence type="inferred from homology"/>
<evidence type="ECO:0000313" key="7">
    <source>
        <dbReference type="Proteomes" id="UP001597264"/>
    </source>
</evidence>